<protein>
    <submittedName>
        <fullName evidence="2">Uncharacterized protein</fullName>
    </submittedName>
</protein>
<dbReference type="AlphaFoldDB" id="A0A7S0DE68"/>
<keyword evidence="1" id="KW-1133">Transmembrane helix</keyword>
<feature type="transmembrane region" description="Helical" evidence="1">
    <location>
        <begin position="7"/>
        <end position="28"/>
    </location>
</feature>
<accession>A0A7S0DE68</accession>
<proteinExistence type="predicted"/>
<keyword evidence="1" id="KW-0472">Membrane</keyword>
<evidence type="ECO:0000313" key="2">
    <source>
        <dbReference type="EMBL" id="CAD8450474.1"/>
    </source>
</evidence>
<name>A0A7S0DE68_9EUKA</name>
<gene>
    <name evidence="2" type="ORF">LAMO00422_LOCUS10507</name>
</gene>
<feature type="transmembrane region" description="Helical" evidence="1">
    <location>
        <begin position="121"/>
        <end position="145"/>
    </location>
</feature>
<dbReference type="EMBL" id="HBEM01015232">
    <property type="protein sequence ID" value="CAD8450474.1"/>
    <property type="molecule type" value="Transcribed_RNA"/>
</dbReference>
<evidence type="ECO:0000256" key="1">
    <source>
        <dbReference type="SAM" id="Phobius"/>
    </source>
</evidence>
<feature type="transmembrane region" description="Helical" evidence="1">
    <location>
        <begin position="183"/>
        <end position="204"/>
    </location>
</feature>
<keyword evidence="1" id="KW-0812">Transmembrane</keyword>
<sequence length="248" mass="26406">MSLLICIIWICKCMCICIWICICFGTGIPSLDDLQCHQWNTIESYVSIGGVEYPLLSCGGLHNTSTSDDGCSSCQAAMEEGEGLGISAILLSVPILIFCLILVLANTVCPKCLFGNLISKILAWLGIGALIIAMLMWIVALSVAAEGCDELNKLLESRTASLWSISTSGKETEGSKMGIGPSGVLGCLAVVFAAIALVSFLHYACCKIPKRSSRVEPKQQEKLEIKRLNRQDVSSGLSVAGSPSLKSP</sequence>
<dbReference type="Gene3D" id="1.20.140.150">
    <property type="match status" value="1"/>
</dbReference>
<reference evidence="2" key="1">
    <citation type="submission" date="2021-01" db="EMBL/GenBank/DDBJ databases">
        <authorList>
            <person name="Corre E."/>
            <person name="Pelletier E."/>
            <person name="Niang G."/>
            <person name="Scheremetjew M."/>
            <person name="Finn R."/>
            <person name="Kale V."/>
            <person name="Holt S."/>
            <person name="Cochrane G."/>
            <person name="Meng A."/>
            <person name="Brown T."/>
            <person name="Cohen L."/>
        </authorList>
    </citation>
    <scope>NUCLEOTIDE SEQUENCE</scope>
    <source>
        <strain evidence="2">CCMP2058</strain>
    </source>
</reference>
<feature type="transmembrane region" description="Helical" evidence="1">
    <location>
        <begin position="86"/>
        <end position="109"/>
    </location>
</feature>
<organism evidence="2">
    <name type="scientific">Amorphochlora amoebiformis</name>
    <dbReference type="NCBI Taxonomy" id="1561963"/>
    <lineage>
        <taxon>Eukaryota</taxon>
        <taxon>Sar</taxon>
        <taxon>Rhizaria</taxon>
        <taxon>Cercozoa</taxon>
        <taxon>Chlorarachniophyceae</taxon>
        <taxon>Amorphochlora</taxon>
    </lineage>
</organism>